<keyword evidence="1" id="KW-0436">Ligase</keyword>
<dbReference type="Gene3D" id="3.90.1140.10">
    <property type="entry name" value="Cyclic phosphodiesterase"/>
    <property type="match status" value="1"/>
</dbReference>
<proteinExistence type="predicted"/>
<dbReference type="AlphaFoldDB" id="A0A1E8DZQ8"/>
<dbReference type="SUPFAM" id="SSF55144">
    <property type="entry name" value="LigT-like"/>
    <property type="match status" value="1"/>
</dbReference>
<dbReference type="STRING" id="202956.BJN41_11735"/>
<evidence type="ECO:0000313" key="1">
    <source>
        <dbReference type="EMBL" id="OFE42902.1"/>
    </source>
</evidence>
<dbReference type="Proteomes" id="UP000186931">
    <property type="component" value="Unassembled WGS sequence"/>
</dbReference>
<dbReference type="EMBL" id="MKQS01000022">
    <property type="protein sequence ID" value="OFE42902.1"/>
    <property type="molecule type" value="Genomic_DNA"/>
</dbReference>
<dbReference type="InterPro" id="IPR009097">
    <property type="entry name" value="Cyclic_Pdiesterase"/>
</dbReference>
<dbReference type="GO" id="GO:0016874">
    <property type="term" value="F:ligase activity"/>
    <property type="evidence" value="ECO:0007669"/>
    <property type="project" value="UniProtKB-KW"/>
</dbReference>
<reference evidence="1 2" key="1">
    <citation type="submission" date="2016-10" db="EMBL/GenBank/DDBJ databases">
        <title>Genome of airborne Acinetobacter sp. 5-2Ac02 in the hospital environment: Species near to Acinetobacter towneri.</title>
        <authorList>
            <person name="Barbosa B."/>
            <person name="Fernandez-Garcia L."/>
            <person name="Gato E."/>
            <person name="Leao R."/>
            <person name="Albano R."/>
            <person name="Fernandez B."/>
            <person name="Fernandez-Cuenca F."/>
            <person name="Marques E."/>
            <person name="Tomas M."/>
        </authorList>
    </citation>
    <scope>NUCLEOTIDE SEQUENCE [LARGE SCALE GENOMIC DNA]</scope>
    <source>
        <strain evidence="1 2">5-2Ac02</strain>
    </source>
</reference>
<dbReference type="RefSeq" id="WP_070155231.1">
    <property type="nucleotide sequence ID" value="NZ_MKQS01000022.1"/>
</dbReference>
<organism evidence="1 2">
    <name type="scientific">Acinetobacter towneri</name>
    <dbReference type="NCBI Taxonomy" id="202956"/>
    <lineage>
        <taxon>Bacteria</taxon>
        <taxon>Pseudomonadati</taxon>
        <taxon>Pseudomonadota</taxon>
        <taxon>Gammaproteobacteria</taxon>
        <taxon>Moraxellales</taxon>
        <taxon>Moraxellaceae</taxon>
        <taxon>Acinetobacter</taxon>
    </lineage>
</organism>
<dbReference type="Pfam" id="PF13563">
    <property type="entry name" value="2_5_RNA_ligase2"/>
    <property type="match status" value="1"/>
</dbReference>
<accession>A0A1E8DZQ8</accession>
<evidence type="ECO:0000313" key="2">
    <source>
        <dbReference type="Proteomes" id="UP000186931"/>
    </source>
</evidence>
<name>A0A1E8DZQ8_9GAMM</name>
<gene>
    <name evidence="1" type="ORF">BJN41_11735</name>
</gene>
<dbReference type="eggNOG" id="COG1514">
    <property type="taxonomic scope" value="Bacteria"/>
</dbReference>
<sequence length="208" mass="24621">MFIQANQYVIPTQQHDYPEWHRGRECYALWYLTVQNLDLERYLQELKQQFSDVLFRPNTRQFHITLYICGFYAAKKYWEDDFLESQFQQQVQALQQMQLKPFQLKVGGINSFDSALFVEVRDQSQQLAHIRQALGVGGAEIAALQYHPHITLGLYQTACSTNLILQRIQNLPVHYFDLDIQHLNFGYYQAHTLQGRLFSTHQFPLEQM</sequence>
<protein>
    <submittedName>
        <fullName evidence="1">2'-5' RNA ligase</fullName>
    </submittedName>
</protein>
<comment type="caution">
    <text evidence="1">The sequence shown here is derived from an EMBL/GenBank/DDBJ whole genome shotgun (WGS) entry which is preliminary data.</text>
</comment>